<gene>
    <name evidence="3" type="ORF">CB5_LOCUS9007</name>
</gene>
<reference evidence="3" key="1">
    <citation type="submission" date="2020-07" db="EMBL/GenBank/DDBJ databases">
        <authorList>
            <person name="Lin J."/>
        </authorList>
    </citation>
    <scope>NUCLEOTIDE SEQUENCE</scope>
</reference>
<dbReference type="GO" id="GO:0004857">
    <property type="term" value="F:enzyme inhibitor activity"/>
    <property type="evidence" value="ECO:0007669"/>
    <property type="project" value="InterPro"/>
</dbReference>
<sequence length="154" mass="16789">MSNALTWCSAALTDETTCLDGVPQAGGRQARPRRARREVLVVAQVTSNALALLNRPPGARPLRTRRQRRPGQLRRRSPRRRSPPRSGSGSGPVRDCLKNMADSVGRLRNAAAELARTGAAAMPPGPSSDATVLHALRVRPHADKRIRKYKYAKA</sequence>
<dbReference type="EMBL" id="LR862145">
    <property type="protein sequence ID" value="CAD1825796.1"/>
    <property type="molecule type" value="Genomic_DNA"/>
</dbReference>
<feature type="domain" description="Pectinesterase inhibitor" evidence="2">
    <location>
        <begin position="1"/>
        <end position="52"/>
    </location>
</feature>
<proteinExistence type="predicted"/>
<evidence type="ECO:0000313" key="3">
    <source>
        <dbReference type="EMBL" id="CAD1825796.1"/>
    </source>
</evidence>
<dbReference type="AlphaFoldDB" id="A0A6V7P598"/>
<feature type="compositionally biased region" description="Basic residues" evidence="1">
    <location>
        <begin position="62"/>
        <end position="83"/>
    </location>
</feature>
<dbReference type="Gene3D" id="1.20.140.40">
    <property type="entry name" value="Invertase/pectin methylesterase inhibitor family protein"/>
    <property type="match status" value="1"/>
</dbReference>
<dbReference type="InterPro" id="IPR006501">
    <property type="entry name" value="Pectinesterase_inhib_dom"/>
</dbReference>
<accession>A0A6V7P598</accession>
<dbReference type="Pfam" id="PF04043">
    <property type="entry name" value="PMEI"/>
    <property type="match status" value="1"/>
</dbReference>
<evidence type="ECO:0000259" key="2">
    <source>
        <dbReference type="Pfam" id="PF04043"/>
    </source>
</evidence>
<organism evidence="3">
    <name type="scientific">Ananas comosus var. bracteatus</name>
    <name type="common">red pineapple</name>
    <dbReference type="NCBI Taxonomy" id="296719"/>
    <lineage>
        <taxon>Eukaryota</taxon>
        <taxon>Viridiplantae</taxon>
        <taxon>Streptophyta</taxon>
        <taxon>Embryophyta</taxon>
        <taxon>Tracheophyta</taxon>
        <taxon>Spermatophyta</taxon>
        <taxon>Magnoliopsida</taxon>
        <taxon>Liliopsida</taxon>
        <taxon>Poales</taxon>
        <taxon>Bromeliaceae</taxon>
        <taxon>Bromelioideae</taxon>
        <taxon>Ananas</taxon>
    </lineage>
</organism>
<feature type="region of interest" description="Disordered" evidence="1">
    <location>
        <begin position="50"/>
        <end position="97"/>
    </location>
</feature>
<dbReference type="InterPro" id="IPR035513">
    <property type="entry name" value="Invertase/methylesterase_inhib"/>
</dbReference>
<evidence type="ECO:0000256" key="1">
    <source>
        <dbReference type="SAM" id="MobiDB-lite"/>
    </source>
</evidence>
<protein>
    <recommendedName>
        <fullName evidence="2">Pectinesterase inhibitor domain-containing protein</fullName>
    </recommendedName>
</protein>
<name>A0A6V7P598_ANACO</name>
<dbReference type="SUPFAM" id="SSF101148">
    <property type="entry name" value="Plant invertase/pectin methylesterase inhibitor"/>
    <property type="match status" value="1"/>
</dbReference>